<organism evidence="1">
    <name type="scientific">uncultured Caudovirales phage</name>
    <dbReference type="NCBI Taxonomy" id="2100421"/>
    <lineage>
        <taxon>Viruses</taxon>
        <taxon>Duplodnaviria</taxon>
        <taxon>Heunggongvirae</taxon>
        <taxon>Uroviricota</taxon>
        <taxon>Caudoviricetes</taxon>
        <taxon>Peduoviridae</taxon>
        <taxon>Maltschvirus</taxon>
        <taxon>Maltschvirus maltsch</taxon>
    </lineage>
</organism>
<proteinExistence type="predicted"/>
<name>A0A6J5R1Z7_9CAUD</name>
<gene>
    <name evidence="1" type="ORF">UFOVP1196_23</name>
</gene>
<protein>
    <submittedName>
        <fullName evidence="1">Uncharacterized protein</fullName>
    </submittedName>
</protein>
<sequence>MIRSSRNKYIGAHVTPEIHAAIRELAKGRGESASLFIAGVLRQAVVDAGISLQPVDRGERLPFEEEAH</sequence>
<reference evidence="1" key="1">
    <citation type="submission" date="2020-05" db="EMBL/GenBank/DDBJ databases">
        <authorList>
            <person name="Chiriac C."/>
            <person name="Salcher M."/>
            <person name="Ghai R."/>
            <person name="Kavagutti S V."/>
        </authorList>
    </citation>
    <scope>NUCLEOTIDE SEQUENCE</scope>
</reference>
<dbReference type="EMBL" id="LR797148">
    <property type="protein sequence ID" value="CAB4189982.1"/>
    <property type="molecule type" value="Genomic_DNA"/>
</dbReference>
<evidence type="ECO:0000313" key="1">
    <source>
        <dbReference type="EMBL" id="CAB4189982.1"/>
    </source>
</evidence>
<accession>A0A6J5R1Z7</accession>